<comment type="catalytic activity">
    <reaction evidence="9">
        <text>(6S)-5,6,7,8-tetrahydrofolyl-(gamma-L-Glu)(n) + L-glutamate + ATP = (6S)-5,6,7,8-tetrahydrofolyl-(gamma-L-Glu)(n+1) + ADP + phosphate + H(+)</text>
        <dbReference type="Rhea" id="RHEA:10580"/>
        <dbReference type="Rhea" id="RHEA-COMP:14738"/>
        <dbReference type="Rhea" id="RHEA-COMP:14740"/>
        <dbReference type="ChEBI" id="CHEBI:15378"/>
        <dbReference type="ChEBI" id="CHEBI:29985"/>
        <dbReference type="ChEBI" id="CHEBI:30616"/>
        <dbReference type="ChEBI" id="CHEBI:43474"/>
        <dbReference type="ChEBI" id="CHEBI:141005"/>
        <dbReference type="ChEBI" id="CHEBI:456216"/>
        <dbReference type="EC" id="6.3.2.17"/>
    </reaction>
</comment>
<dbReference type="Pfam" id="PF02875">
    <property type="entry name" value="Mur_ligase_C"/>
    <property type="match status" value="1"/>
</dbReference>
<evidence type="ECO:0000256" key="8">
    <source>
        <dbReference type="ARBA" id="ARBA00030592"/>
    </source>
</evidence>
<dbReference type="InterPro" id="IPR036565">
    <property type="entry name" value="Mur-like_cat_sf"/>
</dbReference>
<dbReference type="InterPro" id="IPR004101">
    <property type="entry name" value="Mur_ligase_C"/>
</dbReference>
<evidence type="ECO:0000259" key="11">
    <source>
        <dbReference type="Pfam" id="PF02875"/>
    </source>
</evidence>
<reference evidence="13 14" key="1">
    <citation type="submission" date="2023-04" db="EMBL/GenBank/DDBJ databases">
        <title>Genome Sequence of Selenomonas sputigena ATCC 33150.</title>
        <authorList>
            <person name="Miller D.P."/>
            <person name="Anvari S."/>
            <person name="Polson S.W."/>
            <person name="Macdonald M."/>
            <person name="Mcdowell J.V."/>
        </authorList>
    </citation>
    <scope>NUCLEOTIDE SEQUENCE [LARGE SCALE GENOMIC DNA]</scope>
    <source>
        <strain evidence="13 14">ATCC 33150</strain>
    </source>
</reference>
<keyword evidence="6 10" id="KW-0067">ATP-binding</keyword>
<keyword evidence="3 10" id="KW-0436">Ligase</keyword>
<evidence type="ECO:0000256" key="7">
    <source>
        <dbReference type="ARBA" id="ARBA00022842"/>
    </source>
</evidence>
<dbReference type="GO" id="GO:0016874">
    <property type="term" value="F:ligase activity"/>
    <property type="evidence" value="ECO:0007669"/>
    <property type="project" value="UniProtKB-KW"/>
</dbReference>
<evidence type="ECO:0000256" key="2">
    <source>
        <dbReference type="ARBA" id="ARBA00013025"/>
    </source>
</evidence>
<dbReference type="NCBIfam" id="TIGR01499">
    <property type="entry name" value="folC"/>
    <property type="match status" value="1"/>
</dbReference>
<evidence type="ECO:0000256" key="1">
    <source>
        <dbReference type="ARBA" id="ARBA00008276"/>
    </source>
</evidence>
<evidence type="ECO:0000313" key="14">
    <source>
        <dbReference type="Proteomes" id="UP001559623"/>
    </source>
</evidence>
<keyword evidence="14" id="KW-1185">Reference proteome</keyword>
<evidence type="ECO:0000256" key="3">
    <source>
        <dbReference type="ARBA" id="ARBA00022598"/>
    </source>
</evidence>
<dbReference type="Gene3D" id="3.40.1190.10">
    <property type="entry name" value="Mur-like, catalytic domain"/>
    <property type="match status" value="1"/>
</dbReference>
<dbReference type="EC" id="6.3.2.17" evidence="2"/>
<dbReference type="PROSITE" id="PS01012">
    <property type="entry name" value="FOLYLPOLYGLU_SYNT_2"/>
    <property type="match status" value="1"/>
</dbReference>
<dbReference type="InterPro" id="IPR018109">
    <property type="entry name" value="Folylpolyglutamate_synth_CS"/>
</dbReference>
<evidence type="ECO:0000256" key="10">
    <source>
        <dbReference type="PIRNR" id="PIRNR001563"/>
    </source>
</evidence>
<dbReference type="SUPFAM" id="SSF53623">
    <property type="entry name" value="MurD-like peptide ligases, catalytic domain"/>
    <property type="match status" value="1"/>
</dbReference>
<evidence type="ECO:0000256" key="5">
    <source>
        <dbReference type="ARBA" id="ARBA00022741"/>
    </source>
</evidence>
<dbReference type="Pfam" id="PF08245">
    <property type="entry name" value="Mur_ligase_M"/>
    <property type="match status" value="1"/>
</dbReference>
<comment type="caution">
    <text evidence="13">The sequence shown here is derived from an EMBL/GenBank/DDBJ whole genome shotgun (WGS) entry which is preliminary data.</text>
</comment>
<keyword evidence="7" id="KW-0460">Magnesium</keyword>
<proteinExistence type="inferred from homology"/>
<dbReference type="InterPro" id="IPR036615">
    <property type="entry name" value="Mur_ligase_C_dom_sf"/>
</dbReference>
<keyword evidence="4" id="KW-0479">Metal-binding</keyword>
<evidence type="ECO:0000256" key="6">
    <source>
        <dbReference type="ARBA" id="ARBA00022840"/>
    </source>
</evidence>
<dbReference type="Gene3D" id="3.90.190.20">
    <property type="entry name" value="Mur ligase, C-terminal domain"/>
    <property type="match status" value="1"/>
</dbReference>
<comment type="similarity">
    <text evidence="1 10">Belongs to the folylpolyglutamate synthase family.</text>
</comment>
<accession>A0ABV3X5T9</accession>
<dbReference type="InterPro" id="IPR013221">
    <property type="entry name" value="Mur_ligase_cen"/>
</dbReference>
<organism evidence="13 14">
    <name type="scientific">Selenomonas sputigena</name>
    <dbReference type="NCBI Taxonomy" id="69823"/>
    <lineage>
        <taxon>Bacteria</taxon>
        <taxon>Bacillati</taxon>
        <taxon>Bacillota</taxon>
        <taxon>Negativicutes</taxon>
        <taxon>Selenomonadales</taxon>
        <taxon>Selenomonadaceae</taxon>
        <taxon>Selenomonas</taxon>
    </lineage>
</organism>
<evidence type="ECO:0000256" key="4">
    <source>
        <dbReference type="ARBA" id="ARBA00022723"/>
    </source>
</evidence>
<sequence length="434" mass="45912">MDYKESLQYLEGLNVFGSKLGLSRIERLVALLGHPESRYGTVHVTGTNGKGSVAAMTASILSKAHRRTGLYISPHLTSYTERMGIDGVPISEADFAAVISSAAAAAEKMLAEGEEQPTEFEVMTAAAFLYFAEKKVDYAVIEVGLGGLLDSTNVITPEVSVITNVALEHADRCGGTLEGVAEHKAGIIKDGVPVVTAAAGAPLAVLQRTAEEKGADIFVLGEDFSAKAAGHDAEGQRMDFSSALLGIREARYSLSLAGSCQIANAALAVMAAELLRSSNPSIVQETIAAGLADTRWPGRFERFSAAGRTVLVDGAHNPAGAAALKDSLDTYYPDEGRVFLLGILRDKDYKTMLATLLHKGDIVVITQPESERAGDPEILGACARELAARVEIVPDAGEALARALALTDERRILCVAGSLYLIGEIRQMLLKRGT</sequence>
<evidence type="ECO:0000256" key="9">
    <source>
        <dbReference type="ARBA" id="ARBA00047493"/>
    </source>
</evidence>
<name>A0ABV3X5T9_9FIRM</name>
<dbReference type="PANTHER" id="PTHR11136">
    <property type="entry name" value="FOLYLPOLYGLUTAMATE SYNTHASE-RELATED"/>
    <property type="match status" value="1"/>
</dbReference>
<evidence type="ECO:0000259" key="12">
    <source>
        <dbReference type="Pfam" id="PF08245"/>
    </source>
</evidence>
<protein>
    <recommendedName>
        <fullName evidence="2">tetrahydrofolate synthase</fullName>
        <ecNumber evidence="2">6.3.2.17</ecNumber>
    </recommendedName>
    <alternativeName>
        <fullName evidence="8">Tetrahydrofolylpolyglutamate synthase</fullName>
    </alternativeName>
</protein>
<dbReference type="Proteomes" id="UP001559623">
    <property type="component" value="Unassembled WGS sequence"/>
</dbReference>
<keyword evidence="5 10" id="KW-0547">Nucleotide-binding</keyword>
<evidence type="ECO:0000313" key="13">
    <source>
        <dbReference type="EMBL" id="MEX5285576.1"/>
    </source>
</evidence>
<dbReference type="SUPFAM" id="SSF53244">
    <property type="entry name" value="MurD-like peptide ligases, peptide-binding domain"/>
    <property type="match status" value="1"/>
</dbReference>
<dbReference type="RefSeq" id="WP_368847302.1">
    <property type="nucleotide sequence ID" value="NZ_CP194411.1"/>
</dbReference>
<gene>
    <name evidence="13" type="ORF">QCO44_07990</name>
</gene>
<feature type="domain" description="Mur ligase C-terminal" evidence="11">
    <location>
        <begin position="298"/>
        <end position="418"/>
    </location>
</feature>
<dbReference type="PANTHER" id="PTHR11136:SF0">
    <property type="entry name" value="DIHYDROFOLATE SYNTHETASE-RELATED"/>
    <property type="match status" value="1"/>
</dbReference>
<feature type="domain" description="Mur ligase central" evidence="12">
    <location>
        <begin position="44"/>
        <end position="272"/>
    </location>
</feature>
<dbReference type="InterPro" id="IPR001645">
    <property type="entry name" value="Folylpolyglutamate_synth"/>
</dbReference>
<dbReference type="EMBL" id="JARVLH010000004">
    <property type="protein sequence ID" value="MEX5285576.1"/>
    <property type="molecule type" value="Genomic_DNA"/>
</dbReference>
<dbReference type="PIRSF" id="PIRSF001563">
    <property type="entry name" value="Folylpolyglu_synth"/>
    <property type="match status" value="1"/>
</dbReference>